<comment type="domain">
    <text evidence="8">The DBINO region is involved in binding to DNA.</text>
</comment>
<comment type="subcellular location">
    <subcellularLocation>
        <location evidence="1 8">Nucleus</location>
    </subcellularLocation>
</comment>
<keyword evidence="3 8" id="KW-0067">ATP-binding</keyword>
<evidence type="ECO:0000256" key="7">
    <source>
        <dbReference type="ARBA" id="ARBA00023163"/>
    </source>
</evidence>
<gene>
    <name evidence="10" type="ORF">I7I51_08807</name>
</gene>
<evidence type="ECO:0000313" key="11">
    <source>
        <dbReference type="Proteomes" id="UP000663671"/>
    </source>
</evidence>
<dbReference type="PANTHER" id="PTHR45685:SF2">
    <property type="entry name" value="CHROMATIN-REMODELING ATPASE INO80"/>
    <property type="match status" value="1"/>
</dbReference>
<comment type="catalytic activity">
    <reaction evidence="8">
        <text>ATP + H2O = ADP + phosphate + H(+)</text>
        <dbReference type="Rhea" id="RHEA:13065"/>
        <dbReference type="ChEBI" id="CHEBI:15377"/>
        <dbReference type="ChEBI" id="CHEBI:15378"/>
        <dbReference type="ChEBI" id="CHEBI:30616"/>
        <dbReference type="ChEBI" id="CHEBI:43474"/>
        <dbReference type="ChEBI" id="CHEBI:456216"/>
    </reaction>
</comment>
<comment type="function">
    <text evidence="8">ATPase component of the INO80 complex which remodels chromatin by shifting nucleosomes and is involved in DNA repair.</text>
</comment>
<evidence type="ECO:0000256" key="4">
    <source>
        <dbReference type="ARBA" id="ARBA00023015"/>
    </source>
</evidence>
<evidence type="ECO:0000256" key="5">
    <source>
        <dbReference type="ARBA" id="ARBA00023125"/>
    </source>
</evidence>
<name>A0A8A1M4J5_AJECA</name>
<feature type="domain" description="SNF2 N-terminal" evidence="9">
    <location>
        <begin position="1"/>
        <end position="120"/>
    </location>
</feature>
<dbReference type="InterPro" id="IPR038718">
    <property type="entry name" value="SNF2-like_sf"/>
</dbReference>
<evidence type="ECO:0000256" key="2">
    <source>
        <dbReference type="ARBA" id="ARBA00022741"/>
    </source>
</evidence>
<comment type="similarity">
    <text evidence="8">Belongs to the SNF2/RAD54 helicase family.</text>
</comment>
<comment type="subunit">
    <text evidence="8">Component of the INO80 chromatin-remodeling complex.</text>
</comment>
<keyword evidence="8" id="KW-0227">DNA damage</keyword>
<dbReference type="GO" id="GO:0042393">
    <property type="term" value="F:histone binding"/>
    <property type="evidence" value="ECO:0007669"/>
    <property type="project" value="TreeGrafter"/>
</dbReference>
<sequence length="314" mass="36249">MPTLFDSHDEFSEWFSKDIESHAQSNTKLNEDQLKRLHMILKPFMLRRIKKHVQKELGDKVEKDVFCDLTYRQRAYYTNLRNRVSIMDLIEKAAIGDDSDSTTLMNLVMQFRKVCNHPDLFERAETASPFAAAYFAETASFLREGPLIDVAYSTRNIIEYDLPRLICSSHGRLDVPGPGNERAGFNGKYLSHMMNIWTPENIRESAKQDQAFSWLRFADTSVGEAFELSRQGVFERAIRRRGYSQRLSRLMVVYDDKENDLSAAVPSHSLFNIVERSDRRALAEITREGRMNELLNISSRTFQNAGASDHHLVL</sequence>
<dbReference type="InterPro" id="IPR000330">
    <property type="entry name" value="SNF2_N"/>
</dbReference>
<evidence type="ECO:0000313" key="10">
    <source>
        <dbReference type="EMBL" id="QSS59372.1"/>
    </source>
</evidence>
<dbReference type="GO" id="GO:0006338">
    <property type="term" value="P:chromatin remodeling"/>
    <property type="evidence" value="ECO:0007669"/>
    <property type="project" value="UniProtKB-UniRule"/>
</dbReference>
<protein>
    <recommendedName>
        <fullName evidence="8">Chromatin-remodeling ATPase INO80</fullName>
        <ecNumber evidence="8">3.6.4.-</ecNumber>
    </recommendedName>
</protein>
<evidence type="ECO:0000256" key="6">
    <source>
        <dbReference type="ARBA" id="ARBA00023159"/>
    </source>
</evidence>
<dbReference type="Pfam" id="PF00176">
    <property type="entry name" value="SNF2-rel_dom"/>
    <property type="match status" value="1"/>
</dbReference>
<evidence type="ECO:0000256" key="1">
    <source>
        <dbReference type="ARBA" id="ARBA00004123"/>
    </source>
</evidence>
<keyword evidence="8" id="KW-0378">Hydrolase</keyword>
<organism evidence="10 11">
    <name type="scientific">Ajellomyces capsulatus</name>
    <name type="common">Darling's disease fungus</name>
    <name type="synonym">Histoplasma capsulatum</name>
    <dbReference type="NCBI Taxonomy" id="5037"/>
    <lineage>
        <taxon>Eukaryota</taxon>
        <taxon>Fungi</taxon>
        <taxon>Dikarya</taxon>
        <taxon>Ascomycota</taxon>
        <taxon>Pezizomycotina</taxon>
        <taxon>Eurotiomycetes</taxon>
        <taxon>Eurotiomycetidae</taxon>
        <taxon>Onygenales</taxon>
        <taxon>Ajellomycetaceae</taxon>
        <taxon>Histoplasma</taxon>
    </lineage>
</organism>
<dbReference type="GO" id="GO:0006281">
    <property type="term" value="P:DNA repair"/>
    <property type="evidence" value="ECO:0007669"/>
    <property type="project" value="UniProtKB-UniRule"/>
</dbReference>
<dbReference type="EMBL" id="CP069109">
    <property type="protein sequence ID" value="QSS59372.1"/>
    <property type="molecule type" value="Genomic_DNA"/>
</dbReference>
<keyword evidence="8" id="KW-0234">DNA repair</keyword>
<dbReference type="GO" id="GO:0003677">
    <property type="term" value="F:DNA binding"/>
    <property type="evidence" value="ECO:0007669"/>
    <property type="project" value="UniProtKB-UniRule"/>
</dbReference>
<dbReference type="InterPro" id="IPR050520">
    <property type="entry name" value="INO80/SWR1_helicase"/>
</dbReference>
<dbReference type="AlphaFoldDB" id="A0A8A1M4J5"/>
<dbReference type="EC" id="3.6.4.-" evidence="8"/>
<dbReference type="Proteomes" id="UP000663671">
    <property type="component" value="Chromosome 2"/>
</dbReference>
<evidence type="ECO:0000256" key="8">
    <source>
        <dbReference type="RuleBase" id="RU368001"/>
    </source>
</evidence>
<dbReference type="GO" id="GO:0016887">
    <property type="term" value="F:ATP hydrolysis activity"/>
    <property type="evidence" value="ECO:0007669"/>
    <property type="project" value="TreeGrafter"/>
</dbReference>
<keyword evidence="10" id="KW-0347">Helicase</keyword>
<dbReference type="PANTHER" id="PTHR45685">
    <property type="entry name" value="HELICASE SRCAP-RELATED"/>
    <property type="match status" value="1"/>
</dbReference>
<evidence type="ECO:0000256" key="3">
    <source>
        <dbReference type="ARBA" id="ARBA00022840"/>
    </source>
</evidence>
<dbReference type="GO" id="GO:0031011">
    <property type="term" value="C:Ino80 complex"/>
    <property type="evidence" value="ECO:0007669"/>
    <property type="project" value="UniProtKB-UniRule"/>
</dbReference>
<accession>A0A8A1M4J5</accession>
<dbReference type="VEuPathDB" id="FungiDB:I7I51_08807"/>
<keyword evidence="2" id="KW-0547">Nucleotide-binding</keyword>
<keyword evidence="4" id="KW-0805">Transcription regulation</keyword>
<keyword evidence="6" id="KW-0010">Activator</keyword>
<dbReference type="InterPro" id="IPR027417">
    <property type="entry name" value="P-loop_NTPase"/>
</dbReference>
<reference evidence="10" key="1">
    <citation type="submission" date="2021-01" db="EMBL/GenBank/DDBJ databases">
        <title>Chromosome-level genome assembly of a human fungal pathogen reveals clustering of transcriptionally co-regulated genes.</title>
        <authorList>
            <person name="Voorhies M."/>
            <person name="Cohen S."/>
            <person name="Shea T.P."/>
            <person name="Petrus S."/>
            <person name="Munoz J.F."/>
            <person name="Poplawski S."/>
            <person name="Goldman W.E."/>
            <person name="Michael T."/>
            <person name="Cuomo C.A."/>
            <person name="Sil A."/>
            <person name="Beyhan S."/>
        </authorList>
    </citation>
    <scope>NUCLEOTIDE SEQUENCE</scope>
    <source>
        <strain evidence="10">WU24</strain>
    </source>
</reference>
<dbReference type="Gene3D" id="3.40.50.10810">
    <property type="entry name" value="Tandem AAA-ATPase domain"/>
    <property type="match status" value="1"/>
</dbReference>
<dbReference type="OrthoDB" id="372624at2759"/>
<keyword evidence="5 8" id="KW-0238">DNA-binding</keyword>
<dbReference type="SUPFAM" id="SSF52540">
    <property type="entry name" value="P-loop containing nucleoside triphosphate hydrolases"/>
    <property type="match status" value="1"/>
</dbReference>
<keyword evidence="7" id="KW-0804">Transcription</keyword>
<proteinExistence type="inferred from homology"/>
<dbReference type="GO" id="GO:0004386">
    <property type="term" value="F:helicase activity"/>
    <property type="evidence" value="ECO:0007669"/>
    <property type="project" value="UniProtKB-KW"/>
</dbReference>
<evidence type="ECO:0000259" key="9">
    <source>
        <dbReference type="Pfam" id="PF00176"/>
    </source>
</evidence>
<dbReference type="GO" id="GO:0005524">
    <property type="term" value="F:ATP binding"/>
    <property type="evidence" value="ECO:0007669"/>
    <property type="project" value="UniProtKB-UniRule"/>
</dbReference>
<dbReference type="Gene3D" id="3.40.50.300">
    <property type="entry name" value="P-loop containing nucleotide triphosphate hydrolases"/>
    <property type="match status" value="1"/>
</dbReference>